<keyword evidence="9" id="KW-1185">Reference proteome</keyword>
<dbReference type="Proteomes" id="UP001428341">
    <property type="component" value="Unassembled WGS sequence"/>
</dbReference>
<reference evidence="8 9" key="1">
    <citation type="submission" date="2024-05" db="EMBL/GenBank/DDBJ databases">
        <title>Haplotype-resolved chromosome-level genome assembly of Huyou (Citrus changshanensis).</title>
        <authorList>
            <person name="Miao C."/>
            <person name="Chen W."/>
            <person name="Wu Y."/>
            <person name="Wang L."/>
            <person name="Zhao S."/>
            <person name="Grierson D."/>
            <person name="Xu C."/>
            <person name="Chen K."/>
        </authorList>
    </citation>
    <scope>NUCLEOTIDE SEQUENCE [LARGE SCALE GENOMIC DNA]</scope>
    <source>
        <strain evidence="8">01-14</strain>
        <tissue evidence="8">Leaf</tissue>
    </source>
</reference>
<keyword evidence="4" id="KW-0560">Oxidoreductase</keyword>
<sequence length="229" mass="25479">MSAATHSCTQVATIKPCISFSTKNFMSSKATFATKYEKSSPKRLETWFSTTKQLHWNFTSGPVKSVKVNEHLLLGLLMAIDTVGQLQYLLLLRVLKFSLALNIFESSVRCGKFDESRLLPDGSLMEISKIYPLDAVYDNPEDVSEDIGKWTKLNGAGSSKWTVKIGNDVLCLRFVDGGVNPRTSIVIGGRQLENNLLQFDLAHFKTWLGNSLLFEPTTCSNFNLTSNIA</sequence>
<dbReference type="Pfam" id="PF14541">
    <property type="entry name" value="TAXi_C"/>
    <property type="match status" value="1"/>
</dbReference>
<evidence type="ECO:0000256" key="3">
    <source>
        <dbReference type="ARBA" id="ARBA00022832"/>
    </source>
</evidence>
<dbReference type="PANTHER" id="PTHR43159:SF2">
    <property type="entry name" value="ENOYL-[ACYL-CARRIER-PROTEIN] REDUCTASE [NADH], CHLOROPLASTIC"/>
    <property type="match status" value="1"/>
</dbReference>
<gene>
    <name evidence="8" type="ORF">WN944_004595</name>
</gene>
<dbReference type="GO" id="GO:0006633">
    <property type="term" value="P:fatty acid biosynthetic process"/>
    <property type="evidence" value="ECO:0007669"/>
    <property type="project" value="UniProtKB-KW"/>
</dbReference>
<protein>
    <recommendedName>
        <fullName evidence="7">Xylanase inhibitor C-terminal domain-containing protein</fullName>
    </recommendedName>
</protein>
<keyword evidence="3" id="KW-0276">Fatty acid metabolism</keyword>
<accession>A0AAP0M5B4</accession>
<dbReference type="AlphaFoldDB" id="A0AAP0M5B4"/>
<dbReference type="InterPro" id="IPR014358">
    <property type="entry name" value="Enoyl-ACP_Rdtase_NADH"/>
</dbReference>
<feature type="domain" description="Xylanase inhibitor C-terminal" evidence="7">
    <location>
        <begin position="160"/>
        <end position="203"/>
    </location>
</feature>
<evidence type="ECO:0000256" key="2">
    <source>
        <dbReference type="ARBA" id="ARBA00022516"/>
    </source>
</evidence>
<evidence type="ECO:0000259" key="7">
    <source>
        <dbReference type="Pfam" id="PF14541"/>
    </source>
</evidence>
<keyword evidence="2" id="KW-0444">Lipid biosynthesis</keyword>
<evidence type="ECO:0000313" key="8">
    <source>
        <dbReference type="EMBL" id="KAK9193894.1"/>
    </source>
</evidence>
<name>A0AAP0M5B4_9ROSI</name>
<evidence type="ECO:0000256" key="4">
    <source>
        <dbReference type="ARBA" id="ARBA00023002"/>
    </source>
</evidence>
<organism evidence="8 9">
    <name type="scientific">Citrus x changshan-huyou</name>
    <dbReference type="NCBI Taxonomy" id="2935761"/>
    <lineage>
        <taxon>Eukaryota</taxon>
        <taxon>Viridiplantae</taxon>
        <taxon>Streptophyta</taxon>
        <taxon>Embryophyta</taxon>
        <taxon>Tracheophyta</taxon>
        <taxon>Spermatophyta</taxon>
        <taxon>Magnoliopsida</taxon>
        <taxon>eudicotyledons</taxon>
        <taxon>Gunneridae</taxon>
        <taxon>Pentapetalae</taxon>
        <taxon>rosids</taxon>
        <taxon>malvids</taxon>
        <taxon>Sapindales</taxon>
        <taxon>Rutaceae</taxon>
        <taxon>Aurantioideae</taxon>
        <taxon>Citrus</taxon>
    </lineage>
</organism>
<comment type="caution">
    <text evidence="8">The sequence shown here is derived from an EMBL/GenBank/DDBJ whole genome shotgun (WGS) entry which is preliminary data.</text>
</comment>
<evidence type="ECO:0000256" key="6">
    <source>
        <dbReference type="ARBA" id="ARBA00023160"/>
    </source>
</evidence>
<evidence type="ECO:0000256" key="1">
    <source>
        <dbReference type="ARBA" id="ARBA00005189"/>
    </source>
</evidence>
<dbReference type="InterPro" id="IPR032799">
    <property type="entry name" value="TAXi_C"/>
</dbReference>
<dbReference type="InterPro" id="IPR021109">
    <property type="entry name" value="Peptidase_aspartic_dom_sf"/>
</dbReference>
<dbReference type="EMBL" id="JBCGBO010000006">
    <property type="protein sequence ID" value="KAK9193894.1"/>
    <property type="molecule type" value="Genomic_DNA"/>
</dbReference>
<evidence type="ECO:0000313" key="9">
    <source>
        <dbReference type="Proteomes" id="UP001428341"/>
    </source>
</evidence>
<proteinExistence type="predicted"/>
<dbReference type="Gene3D" id="2.40.70.10">
    <property type="entry name" value="Acid Proteases"/>
    <property type="match status" value="1"/>
</dbReference>
<keyword evidence="6" id="KW-0275">Fatty acid biosynthesis</keyword>
<keyword evidence="5" id="KW-0443">Lipid metabolism</keyword>
<dbReference type="PANTHER" id="PTHR43159">
    <property type="entry name" value="ENOYL-[ACYL-CARRIER-PROTEIN] REDUCTASE"/>
    <property type="match status" value="1"/>
</dbReference>
<dbReference type="GO" id="GO:0004318">
    <property type="term" value="F:enoyl-[acyl-carrier-protein] reductase (NADH) activity"/>
    <property type="evidence" value="ECO:0007669"/>
    <property type="project" value="InterPro"/>
</dbReference>
<evidence type="ECO:0000256" key="5">
    <source>
        <dbReference type="ARBA" id="ARBA00023098"/>
    </source>
</evidence>
<comment type="pathway">
    <text evidence="1">Lipid metabolism.</text>
</comment>